<feature type="transmembrane region" description="Helical" evidence="8">
    <location>
        <begin position="133"/>
        <end position="156"/>
    </location>
</feature>
<gene>
    <name evidence="11" type="ORF">Air01nite_35000</name>
</gene>
<feature type="domain" description="ABC transmembrane type-1" evidence="10">
    <location>
        <begin position="97"/>
        <end position="304"/>
    </location>
</feature>
<feature type="transmembrane region" description="Helical" evidence="8">
    <location>
        <begin position="48"/>
        <end position="70"/>
    </location>
</feature>
<feature type="compositionally biased region" description="Pro residues" evidence="9">
    <location>
        <begin position="10"/>
        <end position="23"/>
    </location>
</feature>
<evidence type="ECO:0000256" key="9">
    <source>
        <dbReference type="SAM" id="MobiDB-lite"/>
    </source>
</evidence>
<keyword evidence="12" id="KW-1185">Reference proteome</keyword>
<evidence type="ECO:0000313" key="11">
    <source>
        <dbReference type="EMBL" id="GIF57405.1"/>
    </source>
</evidence>
<evidence type="ECO:0000256" key="6">
    <source>
        <dbReference type="ARBA" id="ARBA00022989"/>
    </source>
</evidence>
<evidence type="ECO:0000259" key="10">
    <source>
        <dbReference type="PROSITE" id="PS50928"/>
    </source>
</evidence>
<name>A0ABQ4C3S3_9ACTN</name>
<evidence type="ECO:0000256" key="8">
    <source>
        <dbReference type="RuleBase" id="RU363032"/>
    </source>
</evidence>
<dbReference type="Gene3D" id="1.10.3720.10">
    <property type="entry name" value="MetI-like"/>
    <property type="match status" value="2"/>
</dbReference>
<dbReference type="PROSITE" id="PS50928">
    <property type="entry name" value="ABC_TM1"/>
    <property type="match status" value="2"/>
</dbReference>
<comment type="subcellular location">
    <subcellularLocation>
        <location evidence="1">Cell inner membrane</location>
        <topology evidence="1">Multi-pass membrane protein</topology>
    </subcellularLocation>
    <subcellularLocation>
        <location evidence="8">Cell membrane</location>
        <topology evidence="8">Multi-pass membrane protein</topology>
    </subcellularLocation>
</comment>
<keyword evidence="2 8" id="KW-0813">Transport</keyword>
<accession>A0ABQ4C3S3</accession>
<dbReference type="PANTHER" id="PTHR43357:SF4">
    <property type="entry name" value="INNER MEMBRANE ABC TRANSPORTER PERMEASE PROTEIN YDCV"/>
    <property type="match status" value="1"/>
</dbReference>
<keyword evidence="7 8" id="KW-0472">Membrane</keyword>
<dbReference type="PANTHER" id="PTHR43357">
    <property type="entry name" value="INNER MEMBRANE ABC TRANSPORTER PERMEASE PROTEIN YDCV"/>
    <property type="match status" value="1"/>
</dbReference>
<feature type="domain" description="ABC transmembrane type-1" evidence="10">
    <location>
        <begin position="393"/>
        <end position="583"/>
    </location>
</feature>
<feature type="transmembrane region" description="Helical" evidence="8">
    <location>
        <begin position="565"/>
        <end position="583"/>
    </location>
</feature>
<dbReference type="Proteomes" id="UP000624325">
    <property type="component" value="Unassembled WGS sequence"/>
</dbReference>
<evidence type="ECO:0000256" key="5">
    <source>
        <dbReference type="ARBA" id="ARBA00022692"/>
    </source>
</evidence>
<keyword evidence="5 8" id="KW-0812">Transmembrane</keyword>
<feature type="transmembrane region" description="Helical" evidence="8">
    <location>
        <begin position="397"/>
        <end position="419"/>
    </location>
</feature>
<evidence type="ECO:0000256" key="1">
    <source>
        <dbReference type="ARBA" id="ARBA00004429"/>
    </source>
</evidence>
<evidence type="ECO:0000256" key="3">
    <source>
        <dbReference type="ARBA" id="ARBA00022475"/>
    </source>
</evidence>
<comment type="similarity">
    <text evidence="8">Belongs to the binding-protein-dependent transport system permease family.</text>
</comment>
<feature type="transmembrane region" description="Helical" evidence="8">
    <location>
        <begin position="176"/>
        <end position="204"/>
    </location>
</feature>
<feature type="region of interest" description="Disordered" evidence="9">
    <location>
        <begin position="1"/>
        <end position="25"/>
    </location>
</feature>
<feature type="transmembrane region" description="Helical" evidence="8">
    <location>
        <begin position="459"/>
        <end position="479"/>
    </location>
</feature>
<dbReference type="EMBL" id="BONC01000022">
    <property type="protein sequence ID" value="GIF57405.1"/>
    <property type="molecule type" value="Genomic_DNA"/>
</dbReference>
<dbReference type="Pfam" id="PF00528">
    <property type="entry name" value="BPD_transp_1"/>
    <property type="match status" value="2"/>
</dbReference>
<evidence type="ECO:0000256" key="4">
    <source>
        <dbReference type="ARBA" id="ARBA00022519"/>
    </source>
</evidence>
<dbReference type="SUPFAM" id="SSF161098">
    <property type="entry name" value="MetI-like"/>
    <property type="match status" value="2"/>
</dbReference>
<feature type="transmembrane region" description="Helical" evidence="8">
    <location>
        <begin position="286"/>
        <end position="303"/>
    </location>
</feature>
<keyword evidence="4" id="KW-0997">Cell inner membrane</keyword>
<reference evidence="11 12" key="1">
    <citation type="submission" date="2021-01" db="EMBL/GenBank/DDBJ databases">
        <title>Whole genome shotgun sequence of Asanoa iriomotensis NBRC 100142.</title>
        <authorList>
            <person name="Komaki H."/>
            <person name="Tamura T."/>
        </authorList>
    </citation>
    <scope>NUCLEOTIDE SEQUENCE [LARGE SCALE GENOMIC DNA]</scope>
    <source>
        <strain evidence="11 12">NBRC 100142</strain>
    </source>
</reference>
<dbReference type="CDD" id="cd06261">
    <property type="entry name" value="TM_PBP2"/>
    <property type="match status" value="2"/>
</dbReference>
<protein>
    <submittedName>
        <fullName evidence="11">Iron ABC transporter permease</fullName>
    </submittedName>
</protein>
<feature type="transmembrane region" description="Helical" evidence="8">
    <location>
        <begin position="101"/>
        <end position="121"/>
    </location>
</feature>
<evidence type="ECO:0000256" key="7">
    <source>
        <dbReference type="ARBA" id="ARBA00023136"/>
    </source>
</evidence>
<keyword evidence="3" id="KW-1003">Cell membrane</keyword>
<keyword evidence="6 8" id="KW-1133">Transmembrane helix</keyword>
<evidence type="ECO:0000256" key="2">
    <source>
        <dbReference type="ARBA" id="ARBA00022448"/>
    </source>
</evidence>
<sequence length="595" mass="65369">MTETLQQLPPVGPTEPGEPPRIGPDPARWRRVRIGSGMLRNLLRPSNLIVLVCVLLVAYFVLVPLLYLLYGTFYDGRTITFRFFEEAYSAVGLTEMWRNTLMYAIGSTVLSVTIGTTLAYLTVRTDIPFKGLIFATALIPLVVPGILNTIAWIFLLSPRIGIINSWLEPIFGAGAINIYSIGGMIFVEGLGSTPLVFLLMYAAFRSMDPALEESALMSGASLWRTVRTVTLPLVRPALYTCALIMLVSGLESFEVPALLGIPVNEWVLTSRIWEALGHFPPRTGEAGAIATTLLVIAAAGVLWQSRLQRKSRAFQTVSGKGFRPRPMELGKAKPFVLTGLLLYFAIAVVLPLLTLIYASLQPYYQVPSRASLSALTLDNYRDLVSDGPSVNAIVNSFSLSLTAATCVMFLVAVVAWVVIRTNLFGRNILDSLTFLPLMIPGLVLGVSLLYVYLRFPLPIYATWWILLIAYFTKSIPIGMRYASASMYQIGGELEESANTSGATWWQTFRWVTLPLLFPGLLGGWIYLVVGLIRELSASLLLYSPGNEVISVRIWEMWSDGSFTEIAAFGMVMVGVLMVLVLIARKLGANIGVGLK</sequence>
<dbReference type="RefSeq" id="WP_203703576.1">
    <property type="nucleotide sequence ID" value="NZ_BAAALU010000016.1"/>
</dbReference>
<feature type="transmembrane region" description="Helical" evidence="8">
    <location>
        <begin position="335"/>
        <end position="358"/>
    </location>
</feature>
<feature type="transmembrane region" description="Helical" evidence="8">
    <location>
        <begin position="510"/>
        <end position="532"/>
    </location>
</feature>
<feature type="transmembrane region" description="Helical" evidence="8">
    <location>
        <begin position="431"/>
        <end position="453"/>
    </location>
</feature>
<proteinExistence type="inferred from homology"/>
<dbReference type="InterPro" id="IPR000515">
    <property type="entry name" value="MetI-like"/>
</dbReference>
<organism evidence="11 12">
    <name type="scientific">Asanoa iriomotensis</name>
    <dbReference type="NCBI Taxonomy" id="234613"/>
    <lineage>
        <taxon>Bacteria</taxon>
        <taxon>Bacillati</taxon>
        <taxon>Actinomycetota</taxon>
        <taxon>Actinomycetes</taxon>
        <taxon>Micromonosporales</taxon>
        <taxon>Micromonosporaceae</taxon>
        <taxon>Asanoa</taxon>
    </lineage>
</organism>
<dbReference type="InterPro" id="IPR035906">
    <property type="entry name" value="MetI-like_sf"/>
</dbReference>
<evidence type="ECO:0000313" key="12">
    <source>
        <dbReference type="Proteomes" id="UP000624325"/>
    </source>
</evidence>
<comment type="caution">
    <text evidence="11">The sequence shown here is derived from an EMBL/GenBank/DDBJ whole genome shotgun (WGS) entry which is preliminary data.</text>
</comment>